<dbReference type="EC" id="2.4.-.-" evidence="4"/>
<dbReference type="SUPFAM" id="SSF53756">
    <property type="entry name" value="UDP-Glycosyltransferase/glycogen phosphorylase"/>
    <property type="match status" value="1"/>
</dbReference>
<keyword evidence="1" id="KW-0472">Membrane</keyword>
<dbReference type="Pfam" id="PF00534">
    <property type="entry name" value="Glycos_transf_1"/>
    <property type="match status" value="1"/>
</dbReference>
<evidence type="ECO:0000313" key="4">
    <source>
        <dbReference type="EMBL" id="WAI49303.1"/>
    </source>
</evidence>
<reference evidence="4" key="1">
    <citation type="submission" date="2022-11" db="EMBL/GenBank/DDBJ databases">
        <title>Pseudomonas triclosanedens sp. nov., a triclosan degrader isolated from activated sludge.</title>
        <authorList>
            <person name="Yin Y."/>
            <person name="Lu Z."/>
        </authorList>
    </citation>
    <scope>NUCLEOTIDE SEQUENCE</scope>
    <source>
        <strain evidence="4">ZM23</strain>
    </source>
</reference>
<accession>A0ABY6ZWX2</accession>
<sequence length="380" mass="43225">MAIKRTLLVNKYYAPSTGGIETAVKQYAHWYQESGHDVTVLCCANTRMLRSRVEMIDGIRVLRAASLGNLLSVPLSFAFFWHFLRLALKSDVVHINLQFPSASLALWLTHWLIKGKTVVSYHCDVYRQRYLKKITYLFDRFVVRNADLVITGSPALREHSEVLGGIRREIGALPYSVDMEHVARCLEQPSTLQLPEHFRREGYCVFFGRLVSYKGTEPLDQAFRLLMERKEPVNLVVFGIGPEELRFWKLAEEFPERVHFINTFVSDVDKYHLINGAQFFLFPSVYYSEAFGIAQLDAMACSRPILNCWLDTGVNWVAPDQEAAVTIPAGDARQLADAIASLQKDPQRLATLGQGGLERCRKIFSETAVKARFTELVKSL</sequence>
<name>A0ABY6ZWX2_9PSED</name>
<evidence type="ECO:0000313" key="5">
    <source>
        <dbReference type="Proteomes" id="UP001163624"/>
    </source>
</evidence>
<protein>
    <submittedName>
        <fullName evidence="4">Glycosyltransferase</fullName>
        <ecNumber evidence="4">2.4.-.-</ecNumber>
    </submittedName>
</protein>
<organism evidence="4 5">
    <name type="scientific">Pseudomonas triclosanedens</name>
    <dbReference type="NCBI Taxonomy" id="2961893"/>
    <lineage>
        <taxon>Bacteria</taxon>
        <taxon>Pseudomonadati</taxon>
        <taxon>Pseudomonadota</taxon>
        <taxon>Gammaproteobacteria</taxon>
        <taxon>Pseudomonadales</taxon>
        <taxon>Pseudomonadaceae</taxon>
        <taxon>Pseudomonas</taxon>
    </lineage>
</organism>
<evidence type="ECO:0000256" key="1">
    <source>
        <dbReference type="SAM" id="Phobius"/>
    </source>
</evidence>
<dbReference type="InterPro" id="IPR028098">
    <property type="entry name" value="Glyco_trans_4-like_N"/>
</dbReference>
<dbReference type="EMBL" id="CP113432">
    <property type="protein sequence ID" value="WAI49303.1"/>
    <property type="molecule type" value="Genomic_DNA"/>
</dbReference>
<proteinExistence type="predicted"/>
<dbReference type="Pfam" id="PF13579">
    <property type="entry name" value="Glyco_trans_4_4"/>
    <property type="match status" value="1"/>
</dbReference>
<dbReference type="Gene3D" id="3.40.50.2000">
    <property type="entry name" value="Glycogen Phosphorylase B"/>
    <property type="match status" value="2"/>
</dbReference>
<dbReference type="PANTHER" id="PTHR45947:SF3">
    <property type="entry name" value="SULFOQUINOVOSYL TRANSFERASE SQD2"/>
    <property type="match status" value="1"/>
</dbReference>
<dbReference type="InterPro" id="IPR001296">
    <property type="entry name" value="Glyco_trans_1"/>
</dbReference>
<keyword evidence="4" id="KW-0328">Glycosyltransferase</keyword>
<keyword evidence="4" id="KW-0808">Transferase</keyword>
<feature type="transmembrane region" description="Helical" evidence="1">
    <location>
        <begin position="61"/>
        <end position="83"/>
    </location>
</feature>
<feature type="domain" description="Glycosyltransferase subfamily 4-like N-terminal" evidence="3">
    <location>
        <begin position="18"/>
        <end position="169"/>
    </location>
</feature>
<gene>
    <name evidence="4" type="ORF">OU419_26785</name>
</gene>
<keyword evidence="5" id="KW-1185">Reference proteome</keyword>
<dbReference type="RefSeq" id="WP_254475160.1">
    <property type="nucleotide sequence ID" value="NZ_CP113432.1"/>
</dbReference>
<dbReference type="PANTHER" id="PTHR45947">
    <property type="entry name" value="SULFOQUINOVOSYL TRANSFERASE SQD2"/>
    <property type="match status" value="1"/>
</dbReference>
<keyword evidence="1" id="KW-1133">Transmembrane helix</keyword>
<dbReference type="Proteomes" id="UP001163624">
    <property type="component" value="Chromosome"/>
</dbReference>
<keyword evidence="1" id="KW-0812">Transmembrane</keyword>
<dbReference type="InterPro" id="IPR050194">
    <property type="entry name" value="Glycosyltransferase_grp1"/>
</dbReference>
<evidence type="ECO:0000259" key="2">
    <source>
        <dbReference type="Pfam" id="PF00534"/>
    </source>
</evidence>
<evidence type="ECO:0000259" key="3">
    <source>
        <dbReference type="Pfam" id="PF13579"/>
    </source>
</evidence>
<feature type="domain" description="Glycosyl transferase family 1" evidence="2">
    <location>
        <begin position="201"/>
        <end position="355"/>
    </location>
</feature>
<dbReference type="GO" id="GO:0016757">
    <property type="term" value="F:glycosyltransferase activity"/>
    <property type="evidence" value="ECO:0007669"/>
    <property type="project" value="UniProtKB-KW"/>
</dbReference>